<reference evidence="8" key="1">
    <citation type="submission" date="2020-11" db="EMBL/GenBank/DDBJ databases">
        <authorList>
            <person name="Tran Van P."/>
        </authorList>
    </citation>
    <scope>NUCLEOTIDE SEQUENCE</scope>
</reference>
<dbReference type="GO" id="GO:0008270">
    <property type="term" value="F:zinc ion binding"/>
    <property type="evidence" value="ECO:0007669"/>
    <property type="project" value="UniProtKB-KW"/>
</dbReference>
<dbReference type="Pfam" id="PF05485">
    <property type="entry name" value="THAP"/>
    <property type="match status" value="1"/>
</dbReference>
<dbReference type="GO" id="GO:0003677">
    <property type="term" value="F:DNA binding"/>
    <property type="evidence" value="ECO:0007669"/>
    <property type="project" value="UniProtKB-UniRule"/>
</dbReference>
<keyword evidence="4 5" id="KW-0238">DNA-binding</keyword>
<dbReference type="OrthoDB" id="6510263at2759"/>
<evidence type="ECO:0000256" key="2">
    <source>
        <dbReference type="ARBA" id="ARBA00022771"/>
    </source>
</evidence>
<name>A0A7R9M7L7_9ACAR</name>
<dbReference type="AlphaFoldDB" id="A0A7R9M7L7"/>
<keyword evidence="2 5" id="KW-0863">Zinc-finger</keyword>
<evidence type="ECO:0000256" key="3">
    <source>
        <dbReference type="ARBA" id="ARBA00022833"/>
    </source>
</evidence>
<dbReference type="SUPFAM" id="SSF57716">
    <property type="entry name" value="Glucocorticoid receptor-like (DNA-binding domain)"/>
    <property type="match status" value="1"/>
</dbReference>
<evidence type="ECO:0000256" key="6">
    <source>
        <dbReference type="SAM" id="MobiDB-lite"/>
    </source>
</evidence>
<accession>A0A7R9M7L7</accession>
<keyword evidence="3" id="KW-0862">Zinc</keyword>
<dbReference type="EMBL" id="CAJPVJ010007081">
    <property type="protein sequence ID" value="CAG2170961.1"/>
    <property type="molecule type" value="Genomic_DNA"/>
</dbReference>
<proteinExistence type="predicted"/>
<evidence type="ECO:0000256" key="5">
    <source>
        <dbReference type="PROSITE-ProRule" id="PRU00309"/>
    </source>
</evidence>
<feature type="region of interest" description="Disordered" evidence="6">
    <location>
        <begin position="100"/>
        <end position="126"/>
    </location>
</feature>
<dbReference type="PROSITE" id="PS50950">
    <property type="entry name" value="ZF_THAP"/>
    <property type="match status" value="1"/>
</dbReference>
<dbReference type="EMBL" id="OC921906">
    <property type="protein sequence ID" value="CAD7653774.1"/>
    <property type="molecule type" value="Genomic_DNA"/>
</dbReference>
<keyword evidence="9" id="KW-1185">Reference proteome</keyword>
<evidence type="ECO:0000256" key="1">
    <source>
        <dbReference type="ARBA" id="ARBA00022723"/>
    </source>
</evidence>
<evidence type="ECO:0000313" key="9">
    <source>
        <dbReference type="Proteomes" id="UP000728032"/>
    </source>
</evidence>
<sequence length="326" mass="36636">MVVKHCVYKDCESDSRYWDRDYMKGVCFIRFPNPVTHRERCEKWVKACDRPLELTIDCVTDKTYICSKHFLGGNGPTKQSADPLPLKQLLAANQLSNASQSYDTTPEAEERNVPQNADNHNTSHHKPQEVINNSLPLIIIPSANQMISSTFSVPFMSINDEKSWFARILDNEFCAKASLRGLSVGRVGRQRLALSAIRGSVVEKQLIVDASGHFDCKVFGQSISAKNGFYGQVPALVANEREFNAVIELFGKWRVCAANEVTDGRVFEDKVIAIRAFVCNITNSIRSRNCDLFLPDLGAIRCKSCRILLNRIRKFRANTSAQSVVQ</sequence>
<dbReference type="Proteomes" id="UP000728032">
    <property type="component" value="Unassembled WGS sequence"/>
</dbReference>
<protein>
    <recommendedName>
        <fullName evidence="7">THAP-type domain-containing protein</fullName>
    </recommendedName>
</protein>
<feature type="domain" description="THAP-type" evidence="7">
    <location>
        <begin position="1"/>
        <end position="86"/>
    </location>
</feature>
<evidence type="ECO:0000256" key="4">
    <source>
        <dbReference type="ARBA" id="ARBA00023125"/>
    </source>
</evidence>
<keyword evidence="1" id="KW-0479">Metal-binding</keyword>
<evidence type="ECO:0000259" key="7">
    <source>
        <dbReference type="PROSITE" id="PS50950"/>
    </source>
</evidence>
<organism evidence="8">
    <name type="scientific">Oppiella nova</name>
    <dbReference type="NCBI Taxonomy" id="334625"/>
    <lineage>
        <taxon>Eukaryota</taxon>
        <taxon>Metazoa</taxon>
        <taxon>Ecdysozoa</taxon>
        <taxon>Arthropoda</taxon>
        <taxon>Chelicerata</taxon>
        <taxon>Arachnida</taxon>
        <taxon>Acari</taxon>
        <taxon>Acariformes</taxon>
        <taxon>Sarcoptiformes</taxon>
        <taxon>Oribatida</taxon>
        <taxon>Brachypylina</taxon>
        <taxon>Oppioidea</taxon>
        <taxon>Oppiidae</taxon>
        <taxon>Oppiella</taxon>
    </lineage>
</organism>
<dbReference type="InterPro" id="IPR006612">
    <property type="entry name" value="THAP_Znf"/>
</dbReference>
<evidence type="ECO:0000313" key="8">
    <source>
        <dbReference type="EMBL" id="CAD7653774.1"/>
    </source>
</evidence>
<gene>
    <name evidence="8" type="ORF">ONB1V03_LOCUS10427</name>
</gene>